<dbReference type="InterPro" id="IPR018211">
    <property type="entry name" value="ADH_Fe_CS"/>
</dbReference>
<feature type="domain" description="Fe-containing alcohol dehydrogenase-like C-terminal" evidence="5">
    <location>
        <begin position="190"/>
        <end position="386"/>
    </location>
</feature>
<name>A0A7V5I0D2_UNCAE</name>
<dbReference type="PROSITE" id="PS00913">
    <property type="entry name" value="ADH_IRON_1"/>
    <property type="match status" value="1"/>
</dbReference>
<dbReference type="PANTHER" id="PTHR11496">
    <property type="entry name" value="ALCOHOL DEHYDROGENASE"/>
    <property type="match status" value="1"/>
</dbReference>
<dbReference type="Pfam" id="PF00465">
    <property type="entry name" value="Fe-ADH"/>
    <property type="match status" value="1"/>
</dbReference>
<accession>A0A7V5I0D2</accession>
<dbReference type="InterPro" id="IPR001670">
    <property type="entry name" value="ADH_Fe/GldA"/>
</dbReference>
<dbReference type="Pfam" id="PF25137">
    <property type="entry name" value="ADH_Fe_C"/>
    <property type="match status" value="1"/>
</dbReference>
<comment type="similarity">
    <text evidence="1">Belongs to the iron-containing alcohol dehydrogenase family.</text>
</comment>
<dbReference type="CDD" id="cd08551">
    <property type="entry name" value="Fe-ADH"/>
    <property type="match status" value="1"/>
</dbReference>
<dbReference type="Gene3D" id="3.40.50.1970">
    <property type="match status" value="1"/>
</dbReference>
<dbReference type="InterPro" id="IPR039697">
    <property type="entry name" value="Alcohol_dehydrogenase_Fe"/>
</dbReference>
<dbReference type="PANTHER" id="PTHR11496:SF102">
    <property type="entry name" value="ALCOHOL DEHYDROGENASE 4"/>
    <property type="match status" value="1"/>
</dbReference>
<evidence type="ECO:0000256" key="1">
    <source>
        <dbReference type="ARBA" id="ARBA00007358"/>
    </source>
</evidence>
<dbReference type="EMBL" id="DRTT01000131">
    <property type="protein sequence ID" value="HHF98766.1"/>
    <property type="molecule type" value="Genomic_DNA"/>
</dbReference>
<gene>
    <name evidence="6" type="ORF">ENL39_04700</name>
</gene>
<dbReference type="GO" id="GO:0046872">
    <property type="term" value="F:metal ion binding"/>
    <property type="evidence" value="ECO:0007669"/>
    <property type="project" value="InterPro"/>
</dbReference>
<dbReference type="Gene3D" id="1.20.1090.10">
    <property type="entry name" value="Dehydroquinate synthase-like - alpha domain"/>
    <property type="match status" value="1"/>
</dbReference>
<evidence type="ECO:0000256" key="2">
    <source>
        <dbReference type="ARBA" id="ARBA00023002"/>
    </source>
</evidence>
<dbReference type="FunFam" id="1.20.1090.10:FF:000001">
    <property type="entry name" value="Aldehyde-alcohol dehydrogenase"/>
    <property type="match status" value="1"/>
</dbReference>
<dbReference type="InterPro" id="IPR056798">
    <property type="entry name" value="ADH_Fe_C"/>
</dbReference>
<dbReference type="GO" id="GO:0004022">
    <property type="term" value="F:alcohol dehydrogenase (NAD+) activity"/>
    <property type="evidence" value="ECO:0007669"/>
    <property type="project" value="TreeGrafter"/>
</dbReference>
<evidence type="ECO:0000259" key="4">
    <source>
        <dbReference type="Pfam" id="PF00465"/>
    </source>
</evidence>
<dbReference type="FunFam" id="3.40.50.1970:FF:000003">
    <property type="entry name" value="Alcohol dehydrogenase, iron-containing"/>
    <property type="match status" value="1"/>
</dbReference>
<sequence>MEIKTFSFRAPGVTIFGRGTSKDTGPRAKQLGARKVSIITDKNIVNVGIAEKIVQSIRSANLEVNLFDEIEGEPDIDMIENCVRAVREESPEVIVGLGGGSCMDAAKVVAILLKYGGKVCDYIGTEKVPGKGLPVILLPTTAGTGAEATPNAIVTNKSIKLKQAVVSTYLLPDVAIVDPSFTDTLPPKVTAFTGLDAFTHAFECYICKKASPLTDIIALEAIGLIAQNLREVIKNPDNKQARDKLALGSLLGGIAITNSGTGGVHALAYPLGGTFGIPHGLANAIMLPWVSEFNMPACIHKFAQVAEKMGENTKNLSPEEAAIKAVSAIKKLVEDMPIPSRLRDVGIEKEDIPRLTDLASEVKRLLDNNPRELGVSEIRKIYEKAF</sequence>
<keyword evidence="3" id="KW-0520">NAD</keyword>
<evidence type="ECO:0000256" key="3">
    <source>
        <dbReference type="ARBA" id="ARBA00023027"/>
    </source>
</evidence>
<dbReference type="PROSITE" id="PS00060">
    <property type="entry name" value="ADH_IRON_2"/>
    <property type="match status" value="1"/>
</dbReference>
<keyword evidence="2" id="KW-0560">Oxidoreductase</keyword>
<evidence type="ECO:0000313" key="6">
    <source>
        <dbReference type="EMBL" id="HHF98766.1"/>
    </source>
</evidence>
<comment type="caution">
    <text evidence="6">The sequence shown here is derived from an EMBL/GenBank/DDBJ whole genome shotgun (WGS) entry which is preliminary data.</text>
</comment>
<reference evidence="6" key="1">
    <citation type="journal article" date="2020" name="mSystems">
        <title>Genome- and Community-Level Interaction Insights into Carbon Utilization and Element Cycling Functions of Hydrothermarchaeota in Hydrothermal Sediment.</title>
        <authorList>
            <person name="Zhou Z."/>
            <person name="Liu Y."/>
            <person name="Xu W."/>
            <person name="Pan J."/>
            <person name="Luo Z.H."/>
            <person name="Li M."/>
        </authorList>
    </citation>
    <scope>NUCLEOTIDE SEQUENCE [LARGE SCALE GENOMIC DNA]</scope>
    <source>
        <strain evidence="6">HyVt-92</strain>
    </source>
</reference>
<feature type="domain" description="Alcohol dehydrogenase iron-type/glycerol dehydrogenase GldA" evidence="4">
    <location>
        <begin position="11"/>
        <end position="179"/>
    </location>
</feature>
<dbReference type="AlphaFoldDB" id="A0A7V5I0D2"/>
<protein>
    <submittedName>
        <fullName evidence="6">Iron-containing alcohol dehydrogenase</fullName>
    </submittedName>
</protein>
<organism evidence="6">
    <name type="scientific">Aerophobetes bacterium</name>
    <dbReference type="NCBI Taxonomy" id="2030807"/>
    <lineage>
        <taxon>Bacteria</taxon>
        <taxon>Candidatus Aerophobota</taxon>
    </lineage>
</organism>
<evidence type="ECO:0000259" key="5">
    <source>
        <dbReference type="Pfam" id="PF25137"/>
    </source>
</evidence>
<proteinExistence type="inferred from homology"/>
<dbReference type="SUPFAM" id="SSF56796">
    <property type="entry name" value="Dehydroquinate synthase-like"/>
    <property type="match status" value="1"/>
</dbReference>
<dbReference type="Proteomes" id="UP000886070">
    <property type="component" value="Unassembled WGS sequence"/>
</dbReference>